<protein>
    <recommendedName>
        <fullName evidence="4">Chitin synthase export chaperone</fullName>
    </recommendedName>
</protein>
<keyword evidence="3" id="KW-1185">Reference proteome</keyword>
<dbReference type="Proteomes" id="UP000054485">
    <property type="component" value="Unassembled WGS sequence"/>
</dbReference>
<sequence>MGGVPLDKASFLALFLETLFYGVFFTLYWLTLFVLLKKTGFQRQLLIPVATLLLCIATAHLIIDFVRALEAFVFKVDTIGADAYYSNLASPLDLASKALYITQTTLADGVVVWRCHVLNNRSRFVAIPGCIVLLVNAATGYYVVWSLSRTYALSKVSTAASGCITTFYTLTMFVSLTCTISIAWQIYHTRRFMPGGLAALLPVFIVVIESGALYATSVLALLISFLVGSNGEYIMLDVIPPIVGITFCLIILQVHFHVGGSSSTEQSSEPSGIITSIFRARSTRDHNFSMQRMAVHITEETEIVASDMMSGKSGQPVSGGIFQL</sequence>
<dbReference type="OrthoDB" id="2756618at2759"/>
<gene>
    <name evidence="2" type="ORF">CY34DRAFT_811675</name>
</gene>
<feature type="transmembrane region" description="Helical" evidence="1">
    <location>
        <begin position="12"/>
        <end position="36"/>
    </location>
</feature>
<feature type="transmembrane region" description="Helical" evidence="1">
    <location>
        <begin position="233"/>
        <end position="252"/>
    </location>
</feature>
<keyword evidence="1" id="KW-0472">Membrane</keyword>
<reference evidence="3" key="2">
    <citation type="submission" date="2015-01" db="EMBL/GenBank/DDBJ databases">
        <title>Evolutionary Origins and Diversification of the Mycorrhizal Mutualists.</title>
        <authorList>
            <consortium name="DOE Joint Genome Institute"/>
            <consortium name="Mycorrhizal Genomics Consortium"/>
            <person name="Kohler A."/>
            <person name="Kuo A."/>
            <person name="Nagy L.G."/>
            <person name="Floudas D."/>
            <person name="Copeland A."/>
            <person name="Barry K.W."/>
            <person name="Cichocki N."/>
            <person name="Veneault-Fourrey C."/>
            <person name="LaButti K."/>
            <person name="Lindquist E.A."/>
            <person name="Lipzen A."/>
            <person name="Lundell T."/>
            <person name="Morin E."/>
            <person name="Murat C."/>
            <person name="Riley R."/>
            <person name="Ohm R."/>
            <person name="Sun H."/>
            <person name="Tunlid A."/>
            <person name="Henrissat B."/>
            <person name="Grigoriev I.V."/>
            <person name="Hibbett D.S."/>
            <person name="Martin F."/>
        </authorList>
    </citation>
    <scope>NUCLEOTIDE SEQUENCE [LARGE SCALE GENOMIC DNA]</scope>
    <source>
        <strain evidence="3">UH-Slu-Lm8-n1</strain>
    </source>
</reference>
<dbReference type="HOGENOM" id="CLU_044614_3_3_1"/>
<evidence type="ECO:0000313" key="2">
    <source>
        <dbReference type="EMBL" id="KIK36011.1"/>
    </source>
</evidence>
<feature type="transmembrane region" description="Helical" evidence="1">
    <location>
        <begin position="199"/>
        <end position="227"/>
    </location>
</feature>
<feature type="transmembrane region" description="Helical" evidence="1">
    <location>
        <begin position="125"/>
        <end position="145"/>
    </location>
</feature>
<reference evidence="2 3" key="1">
    <citation type="submission" date="2014-04" db="EMBL/GenBank/DDBJ databases">
        <authorList>
            <consortium name="DOE Joint Genome Institute"/>
            <person name="Kuo A."/>
            <person name="Ruytinx J."/>
            <person name="Rineau F."/>
            <person name="Colpaert J."/>
            <person name="Kohler A."/>
            <person name="Nagy L.G."/>
            <person name="Floudas D."/>
            <person name="Copeland A."/>
            <person name="Barry K.W."/>
            <person name="Cichocki N."/>
            <person name="Veneault-Fourrey C."/>
            <person name="LaButti K."/>
            <person name="Lindquist E.A."/>
            <person name="Lipzen A."/>
            <person name="Lundell T."/>
            <person name="Morin E."/>
            <person name="Murat C."/>
            <person name="Sun H."/>
            <person name="Tunlid A."/>
            <person name="Henrissat B."/>
            <person name="Grigoriev I.V."/>
            <person name="Hibbett D.S."/>
            <person name="Martin F."/>
            <person name="Nordberg H.P."/>
            <person name="Cantor M.N."/>
            <person name="Hua S.X."/>
        </authorList>
    </citation>
    <scope>NUCLEOTIDE SEQUENCE [LARGE SCALE GENOMIC DNA]</scope>
    <source>
        <strain evidence="2 3">UH-Slu-Lm8-n1</strain>
    </source>
</reference>
<feature type="transmembrane region" description="Helical" evidence="1">
    <location>
        <begin position="94"/>
        <end position="113"/>
    </location>
</feature>
<feature type="transmembrane region" description="Helical" evidence="1">
    <location>
        <begin position="165"/>
        <end position="187"/>
    </location>
</feature>
<feature type="transmembrane region" description="Helical" evidence="1">
    <location>
        <begin position="45"/>
        <end position="63"/>
    </location>
</feature>
<dbReference type="AlphaFoldDB" id="A0A0D0A2V0"/>
<proteinExistence type="predicted"/>
<name>A0A0D0A2V0_9AGAM</name>
<evidence type="ECO:0008006" key="4">
    <source>
        <dbReference type="Google" id="ProtNLM"/>
    </source>
</evidence>
<evidence type="ECO:0000256" key="1">
    <source>
        <dbReference type="SAM" id="Phobius"/>
    </source>
</evidence>
<keyword evidence="1" id="KW-0812">Transmembrane</keyword>
<dbReference type="InParanoid" id="A0A0D0A2V0"/>
<accession>A0A0D0A2V0</accession>
<organism evidence="2 3">
    <name type="scientific">Suillus luteus UH-Slu-Lm8-n1</name>
    <dbReference type="NCBI Taxonomy" id="930992"/>
    <lineage>
        <taxon>Eukaryota</taxon>
        <taxon>Fungi</taxon>
        <taxon>Dikarya</taxon>
        <taxon>Basidiomycota</taxon>
        <taxon>Agaricomycotina</taxon>
        <taxon>Agaricomycetes</taxon>
        <taxon>Agaricomycetidae</taxon>
        <taxon>Boletales</taxon>
        <taxon>Suillineae</taxon>
        <taxon>Suillaceae</taxon>
        <taxon>Suillus</taxon>
    </lineage>
</organism>
<dbReference type="EMBL" id="KN835569">
    <property type="protein sequence ID" value="KIK36011.1"/>
    <property type="molecule type" value="Genomic_DNA"/>
</dbReference>
<keyword evidence="1" id="KW-1133">Transmembrane helix</keyword>
<evidence type="ECO:0000313" key="3">
    <source>
        <dbReference type="Proteomes" id="UP000054485"/>
    </source>
</evidence>
<dbReference type="STRING" id="930992.A0A0D0A2V0"/>